<dbReference type="EMBL" id="VWLB01000058">
    <property type="protein sequence ID" value="KAA3923054.1"/>
    <property type="molecule type" value="Genomic_DNA"/>
</dbReference>
<dbReference type="Pfam" id="PF03050">
    <property type="entry name" value="DDE_Tnp_IS66"/>
    <property type="match status" value="1"/>
</dbReference>
<dbReference type="InterPro" id="IPR004291">
    <property type="entry name" value="Transposase_IS66_central"/>
</dbReference>
<feature type="domain" description="Transposase IS66 central" evidence="3">
    <location>
        <begin position="206"/>
        <end position="493"/>
    </location>
</feature>
<dbReference type="Proteomes" id="UP000365824">
    <property type="component" value="Unassembled WGS sequence"/>
</dbReference>
<reference evidence="4 5" key="1">
    <citation type="journal article" date="2019" name="Nat. Med.">
        <title>A library of human gut bacterial isolates paired with longitudinal multiomics data enables mechanistic microbiome research.</title>
        <authorList>
            <person name="Poyet M."/>
            <person name="Groussin M."/>
            <person name="Gibbons S.M."/>
            <person name="Avila-Pacheco J."/>
            <person name="Jiang X."/>
            <person name="Kearney S.M."/>
            <person name="Perrotta A.R."/>
            <person name="Berdy B."/>
            <person name="Zhao S."/>
            <person name="Lieberman T.D."/>
            <person name="Swanson P.K."/>
            <person name="Smith M."/>
            <person name="Roesemann S."/>
            <person name="Alexander J.E."/>
            <person name="Rich S.A."/>
            <person name="Livny J."/>
            <person name="Vlamakis H."/>
            <person name="Clish C."/>
            <person name="Bullock K."/>
            <person name="Deik A."/>
            <person name="Scott J."/>
            <person name="Pierce K.A."/>
            <person name="Xavier R.J."/>
            <person name="Alm E.J."/>
        </authorList>
    </citation>
    <scope>NUCLEOTIDE SEQUENCE [LARGE SCALE GENOMIC DNA]</scope>
    <source>
        <strain evidence="4 5">BIOML-A160</strain>
    </source>
</reference>
<dbReference type="InterPro" id="IPR052344">
    <property type="entry name" value="Transposase-related"/>
</dbReference>
<comment type="caution">
    <text evidence="4">The sequence shown here is derived from an EMBL/GenBank/DDBJ whole genome shotgun (WGS) entry which is preliminary data.</text>
</comment>
<name>A0A9P3ZTD1_BACOV</name>
<dbReference type="AlphaFoldDB" id="A0A9P3ZTD1"/>
<keyword evidence="1" id="KW-0175">Coiled coil</keyword>
<dbReference type="RefSeq" id="WP_149953053.1">
    <property type="nucleotide sequence ID" value="NZ_CP103100.1"/>
</dbReference>
<evidence type="ECO:0000259" key="3">
    <source>
        <dbReference type="Pfam" id="PF03050"/>
    </source>
</evidence>
<organism evidence="4 5">
    <name type="scientific">Bacteroides ovatus</name>
    <dbReference type="NCBI Taxonomy" id="28116"/>
    <lineage>
        <taxon>Bacteria</taxon>
        <taxon>Pseudomonadati</taxon>
        <taxon>Bacteroidota</taxon>
        <taxon>Bacteroidia</taxon>
        <taxon>Bacteroidales</taxon>
        <taxon>Bacteroidaceae</taxon>
        <taxon>Bacteroides</taxon>
    </lineage>
</organism>
<dbReference type="NCBIfam" id="NF033517">
    <property type="entry name" value="transpos_IS66"/>
    <property type="match status" value="1"/>
</dbReference>
<evidence type="ECO:0000313" key="4">
    <source>
        <dbReference type="EMBL" id="KAA3923054.1"/>
    </source>
</evidence>
<proteinExistence type="predicted"/>
<accession>A0A9P3ZTD1</accession>
<feature type="coiled-coil region" evidence="1">
    <location>
        <begin position="7"/>
        <end position="76"/>
    </location>
</feature>
<dbReference type="PANTHER" id="PTHR33678">
    <property type="entry name" value="BLL1576 PROTEIN"/>
    <property type="match status" value="1"/>
</dbReference>
<sequence length="545" mass="63075">MNKERIISLLEEQLLFTRAQNAQLLEQNNKLSEQTQSQALQLVLQSEQLVAQSEHISLLTGRVEELTKSIHSLEQTLVSRNISLEKVKNTRDALGKLISQKSEKISPDTLSEKSGNTEHPEYAPKERGNNNAKRKEYFELEVQEHDIYPSLQGFLPEAARLLKTVDSIRYEYVPPRYIKHINHLHYYLYQGGIVCGKLPATPLLNSSYDASFIAGILQLRYIYSMPVERIVRFFAENGFEMSKSTAHGLIKKTAQLFGILEETLKEAILEDDYLHMDESYYTVLEKGPKSATGKSSCKVYIWAALAARTKLVHFFYENGSRARKVLTDYIKPDYRGAIQCDGFSDYKILETKEYPHVIRLACFQHCKRKFLDIQANKDAQRIIEIINRLYRKEHEIPPEYTPKQILEYRKKYAPPILAELKENLLVIQAKKTTLPKSNLGKAVNYTLNEYPALCNYMIKPEYELDNNAIERINRYISLSRRNSLFCGSHQGAKRAALIYSLACSCRLNGINTFEYFKDILNKFIMVNPNTNKKYIRELLPDKWKK</sequence>
<evidence type="ECO:0000256" key="1">
    <source>
        <dbReference type="SAM" id="Coils"/>
    </source>
</evidence>
<feature type="region of interest" description="Disordered" evidence="2">
    <location>
        <begin position="105"/>
        <end position="130"/>
    </location>
</feature>
<dbReference type="PANTHER" id="PTHR33678:SF2">
    <property type="match status" value="1"/>
</dbReference>
<protein>
    <submittedName>
        <fullName evidence="4">IS66 family transposase</fullName>
    </submittedName>
</protein>
<evidence type="ECO:0000256" key="2">
    <source>
        <dbReference type="SAM" id="MobiDB-lite"/>
    </source>
</evidence>
<evidence type="ECO:0000313" key="5">
    <source>
        <dbReference type="Proteomes" id="UP000365824"/>
    </source>
</evidence>
<gene>
    <name evidence="4" type="ORF">F3F25_24960</name>
</gene>
<feature type="compositionally biased region" description="Basic and acidic residues" evidence="2">
    <location>
        <begin position="115"/>
        <end position="130"/>
    </location>
</feature>